<organism evidence="1 2">
    <name type="scientific">Delftia acidovorans</name>
    <name type="common">Pseudomonas acidovorans</name>
    <name type="synonym">Comamonas acidovorans</name>
    <dbReference type="NCBI Taxonomy" id="80866"/>
    <lineage>
        <taxon>Bacteria</taxon>
        <taxon>Pseudomonadati</taxon>
        <taxon>Pseudomonadota</taxon>
        <taxon>Betaproteobacteria</taxon>
        <taxon>Burkholderiales</taxon>
        <taxon>Comamonadaceae</taxon>
        <taxon>Delftia</taxon>
    </lineage>
</organism>
<proteinExistence type="predicted"/>
<evidence type="ECO:0000313" key="1">
    <source>
        <dbReference type="EMBL" id="QPS05887.1"/>
    </source>
</evidence>
<dbReference type="AlphaFoldDB" id="A0A7T2RZL8"/>
<dbReference type="SUPFAM" id="SSF47781">
    <property type="entry name" value="RuvA domain 2-like"/>
    <property type="match status" value="1"/>
</dbReference>
<accession>A0A7T2RZL8</accession>
<evidence type="ECO:0000313" key="2">
    <source>
        <dbReference type="Proteomes" id="UP000594778"/>
    </source>
</evidence>
<sequence>MALILVLWIVAALAIFASSLGGVVRQEAAVGGVTRQLAQGRALGEAAIYQVLQRMAVKPADFREFSVVPVSLGGAVVEVDIIPWSGLVNINGASSTLLSALLTQVAGLGQGPAEVLAQAIVQARTGDGQRRVLRPAWETPEDLLQVPGMTYDIYSRLRDFVVADVSARSSINPAAAPAQLQPWLERADGVAAFRQTTISSRYSLVAKVPFGGGSGVRLVRQVDVQGGTANRRLPWVIFSASQAWVGRM</sequence>
<dbReference type="RefSeq" id="WP_197953381.1">
    <property type="nucleotide sequence ID" value="NZ_CP065668.1"/>
</dbReference>
<reference evidence="1 2" key="1">
    <citation type="submission" date="2020-12" db="EMBL/GenBank/DDBJ databases">
        <title>FDA dAtabase for Regulatory Grade micrObial Sequences (FDA-ARGOS): Supporting development and validation of Infectious Disease Dx tests.</title>
        <authorList>
            <person name="Sproer C."/>
            <person name="Gronow S."/>
            <person name="Severitt S."/>
            <person name="Schroder I."/>
            <person name="Tallon L."/>
            <person name="Sadzewicz L."/>
            <person name="Zhao X."/>
            <person name="Boylan J."/>
            <person name="Ott S."/>
            <person name="Bowen H."/>
            <person name="Vavikolanu K."/>
            <person name="Mehta A."/>
            <person name="Aluvathingal J."/>
            <person name="Nadendla S."/>
            <person name="Lowell S."/>
            <person name="Myers T."/>
            <person name="Yan Y."/>
            <person name="Sichtig H."/>
        </authorList>
    </citation>
    <scope>NUCLEOTIDE SEQUENCE [LARGE SCALE GENOMIC DNA]</scope>
    <source>
        <strain evidence="1 2">FDAARGOS_909</strain>
    </source>
</reference>
<gene>
    <name evidence="1" type="ORF">I6G66_16295</name>
</gene>
<protein>
    <submittedName>
        <fullName evidence="1">General secretion pathway protein GspK</fullName>
    </submittedName>
</protein>
<dbReference type="EMBL" id="CP065668">
    <property type="protein sequence ID" value="QPS05887.1"/>
    <property type="molecule type" value="Genomic_DNA"/>
</dbReference>
<dbReference type="InterPro" id="IPR010994">
    <property type="entry name" value="RuvA_2-like"/>
</dbReference>
<dbReference type="Proteomes" id="UP000594778">
    <property type="component" value="Chromosome"/>
</dbReference>
<name>A0A7T2RZL8_DELAC</name>